<feature type="non-terminal residue" evidence="2">
    <location>
        <position position="1566"/>
    </location>
</feature>
<organism evidence="2 3">
    <name type="scientific">Polypterus senegalus</name>
    <name type="common">Senegal bichir</name>
    <dbReference type="NCBI Taxonomy" id="55291"/>
    <lineage>
        <taxon>Eukaryota</taxon>
        <taxon>Metazoa</taxon>
        <taxon>Chordata</taxon>
        <taxon>Craniata</taxon>
        <taxon>Vertebrata</taxon>
        <taxon>Euteleostomi</taxon>
        <taxon>Actinopterygii</taxon>
        <taxon>Polypteriformes</taxon>
        <taxon>Polypteridae</taxon>
        <taxon>Polypterus</taxon>
    </lineage>
</organism>
<comment type="caution">
    <text evidence="2">The sequence shown here is derived from an EMBL/GenBank/DDBJ whole genome shotgun (WGS) entry which is preliminary data.</text>
</comment>
<feature type="non-terminal residue" evidence="2">
    <location>
        <position position="1"/>
    </location>
</feature>
<feature type="compositionally biased region" description="Polar residues" evidence="1">
    <location>
        <begin position="358"/>
        <end position="373"/>
    </location>
</feature>
<feature type="region of interest" description="Disordered" evidence="1">
    <location>
        <begin position="358"/>
        <end position="377"/>
    </location>
</feature>
<sequence length="1566" mass="175397">MFHVREMLSVNCRKYQLARNTGKDLQGCKEIEEYNAAAIRYCIEALEWACRFLPFARFINAEEVVQDVILSLLAELPPIKMVADILVKAFPEQQESVRVALREKYSSLLKNLRHLTVKGNVTRSGANEENRMSVLIQDLLKVRIKQLKRIARNIGPVEFHIWERVLETMGHAHTRLYDEVHKKTLWLADDRAQVCAKGDSAETLSDHLLAIHRRDTSKCNRRQCIKSEIGTLPSTKEKGDERQSDCKKEITSDSTLTLPLVGSWEFECDDDEYIKFLELFLTYLLEKDLINNEDACVPYLSTFSKQLQNLELNSFPFNGHTPGKRHHSRKKNADNVCVFGRNSYEFDEMSCTFQKGGSSNKAWSARSSLTPPGSSEDHTDVLVDGLYLSSEANKSKEMGLFGLRQNGMSTPCFTKDTQQITVRQMSLSVISQSPCAPRFSTPTMAKPEIIICHAPLPKDIGPALSELTPELQAQFKLIRRLLEWVIRWANRRLLCEPTNGGGQHGYSTVIRVKSSAPAILSALWLLEKRYSPTNLVDRHPDLEDMECPRKMKLRIHNLEEPNIAPHINCSDAGVQTTISPPLSFPVNPEADVAVSPKQVEKTPKGTDDAQSSTCSEQPRQSVPDEMLKVVQLQQVNILSLMQVVGLSFLMANVQQNVPQTAARLVHNNQIVNFQVGRSTASGESEQREETLGNQEQVIQRKEPSNQKDKKTCDQNSKKDEFCSSQEQVIQSNRLSDKKDMKGIDHDKSRAEIPGYQDQLIQKKWQCKNKDKKVCYQKNERDELTGNSEQVTKGKWVGDQKDKKSKKNKRDELSGNHEQAIKSRRLGNEKDKQTNGSNNKSLVTLGNNEPVTLSKYLCHKKNEKNRKRNKDKTPEEIQQVIKSNTEKQKSSAKESDSQIQEMLEMIPTHETLQSLLQMNSTSSSQSEEGLQIPSHTSQHTPSLIPPDKVLTKQSAIQLLKLQPAGQLRPPAWCRVAWVQSQPDLNVTKQPYEHQTAPKHINIRYCDSKALKKGKEKTARWTSSGPGKQFHLNQVAGCDQQQISDRHQGQQRGCSYPPFPLLQHHLQDLSSQARPLLHLYPTQHLLSRSSVFQAIKTTSQSKWEIPQAAGVRADICHANILPLRSSMPHLKENSDCKPSKADLGDGFIIPPVPSFAAIGTNTEIVALTIHQPISAISYKDAETETEPSTKFGKRPKASAEETASPAMLPPDVFLHLRFPAVSEQELASAKFIDPAIDMDPAGRQFLSVIDIEAAELIKDLTLSPEPSALVSPCKIRSSDSDLHLVAASEVNIDPSDLAPVDNKHHFITVAFEESDSSVSPEFPLTKPSSLDPEGEQTKWFLAQDDTMIGLLPQSLSQSVIHEHVATKLSEMDIQLTALQNIAKDMELEFSNTRLLVNKIEMFGAVINPEMKTENESELRILPEQEVCLSPASELTDLMEEAGKHLLPESTFAPVIPAVPERGPPSINEIISSAQYLDEISDPVFQITQSSSAKEGLSDNLVHHRTGTGLLPGIVEHNHECNDSFAEGSTRIYNDVYSAHRYLKSMNPSIVKDDNKPILAGVRIAAPTT</sequence>
<feature type="region of interest" description="Disordered" evidence="1">
    <location>
        <begin position="1178"/>
        <end position="1201"/>
    </location>
</feature>
<evidence type="ECO:0000313" key="2">
    <source>
        <dbReference type="EMBL" id="KAG2465754.1"/>
    </source>
</evidence>
<dbReference type="Proteomes" id="UP000886611">
    <property type="component" value="Unassembled WGS sequence"/>
</dbReference>
<feature type="region of interest" description="Disordered" evidence="1">
    <location>
        <begin position="781"/>
        <end position="875"/>
    </location>
</feature>
<feature type="compositionally biased region" description="Polar residues" evidence="1">
    <location>
        <begin position="608"/>
        <end position="620"/>
    </location>
</feature>
<feature type="compositionally biased region" description="Basic and acidic residues" evidence="1">
    <location>
        <begin position="734"/>
        <end position="750"/>
    </location>
</feature>
<evidence type="ECO:0000256" key="1">
    <source>
        <dbReference type="SAM" id="MobiDB-lite"/>
    </source>
</evidence>
<feature type="compositionally biased region" description="Basic residues" evidence="1">
    <location>
        <begin position="856"/>
        <end position="869"/>
    </location>
</feature>
<feature type="compositionally biased region" description="Polar residues" evidence="1">
    <location>
        <begin position="917"/>
        <end position="940"/>
    </location>
</feature>
<feature type="compositionally biased region" description="Basic and acidic residues" evidence="1">
    <location>
        <begin position="598"/>
        <end position="607"/>
    </location>
</feature>
<feature type="region of interest" description="Disordered" evidence="1">
    <location>
        <begin position="917"/>
        <end position="945"/>
    </location>
</feature>
<dbReference type="PANTHER" id="PTHR14492">
    <property type="entry name" value="JBTS17"/>
    <property type="match status" value="1"/>
</dbReference>
<dbReference type="PANTHER" id="PTHR14492:SF4">
    <property type="entry name" value="CILIOGENESIS AND PLANAR POLARITY EFFECTOR 1"/>
    <property type="match status" value="1"/>
</dbReference>
<gene>
    <name evidence="2" type="primary">Cplane1_0</name>
    <name evidence="2" type="ORF">GTO96_0016343</name>
</gene>
<feature type="region of interest" description="Disordered" evidence="1">
    <location>
        <begin position="677"/>
        <end position="754"/>
    </location>
</feature>
<proteinExistence type="predicted"/>
<keyword evidence="3" id="KW-1185">Reference proteome</keyword>
<feature type="region of interest" description="Disordered" evidence="1">
    <location>
        <begin position="596"/>
        <end position="621"/>
    </location>
</feature>
<name>A0A8X7XDQ8_POLSE</name>
<dbReference type="EMBL" id="JAATIS010001721">
    <property type="protein sequence ID" value="KAG2465754.1"/>
    <property type="molecule type" value="Genomic_DNA"/>
</dbReference>
<reference evidence="2 3" key="1">
    <citation type="journal article" date="2021" name="Cell">
        <title>Tracing the genetic footprints of vertebrate landing in non-teleost ray-finned fishes.</title>
        <authorList>
            <person name="Bi X."/>
            <person name="Wang K."/>
            <person name="Yang L."/>
            <person name="Pan H."/>
            <person name="Jiang H."/>
            <person name="Wei Q."/>
            <person name="Fang M."/>
            <person name="Yu H."/>
            <person name="Zhu C."/>
            <person name="Cai Y."/>
            <person name="He Y."/>
            <person name="Gan X."/>
            <person name="Zeng H."/>
            <person name="Yu D."/>
            <person name="Zhu Y."/>
            <person name="Jiang H."/>
            <person name="Qiu Q."/>
            <person name="Yang H."/>
            <person name="Zhang Y.E."/>
            <person name="Wang W."/>
            <person name="Zhu M."/>
            <person name="He S."/>
            <person name="Zhang G."/>
        </authorList>
    </citation>
    <scope>NUCLEOTIDE SEQUENCE [LARGE SCALE GENOMIC DNA]</scope>
    <source>
        <strain evidence="2">Bchr_013</strain>
    </source>
</reference>
<evidence type="ECO:0000313" key="3">
    <source>
        <dbReference type="Proteomes" id="UP000886611"/>
    </source>
</evidence>
<feature type="compositionally biased region" description="Polar residues" evidence="1">
    <location>
        <begin position="722"/>
        <end position="733"/>
    </location>
</feature>
<protein>
    <submittedName>
        <fullName evidence="2">CPLN1 protein</fullName>
    </submittedName>
</protein>
<feature type="compositionally biased region" description="Basic and acidic residues" evidence="1">
    <location>
        <begin position="698"/>
        <end position="721"/>
    </location>
</feature>
<dbReference type="InterPro" id="IPR028236">
    <property type="entry name" value="CPLANE1"/>
</dbReference>
<feature type="compositionally biased region" description="Basic and acidic residues" evidence="1">
    <location>
        <begin position="808"/>
        <end position="832"/>
    </location>
</feature>
<accession>A0A8X7XDQ8</accession>
<feature type="compositionally biased region" description="Polar residues" evidence="1">
    <location>
        <begin position="833"/>
        <end position="850"/>
    </location>
</feature>